<reference evidence="1 2" key="1">
    <citation type="submission" date="2015-08" db="EMBL/GenBank/DDBJ databases">
        <title>Next Generation Sequencing and Analysis of the Genome of Puccinia sorghi L Schw, the Causal Agent of Maize Common Rust.</title>
        <authorList>
            <person name="Rochi L."/>
            <person name="Burguener G."/>
            <person name="Darino M."/>
            <person name="Turjanski A."/>
            <person name="Kreff E."/>
            <person name="Dieguez M.J."/>
            <person name="Sacco F."/>
        </authorList>
    </citation>
    <scope>NUCLEOTIDE SEQUENCE [LARGE SCALE GENOMIC DNA]</scope>
    <source>
        <strain evidence="1 2">RO10H11247</strain>
    </source>
</reference>
<proteinExistence type="predicted"/>
<protein>
    <submittedName>
        <fullName evidence="1">Uncharacterized protein</fullName>
    </submittedName>
</protein>
<gene>
    <name evidence="1" type="ORF">VP01_1693g2</name>
</gene>
<comment type="caution">
    <text evidence="1">The sequence shown here is derived from an EMBL/GenBank/DDBJ whole genome shotgun (WGS) entry which is preliminary data.</text>
</comment>
<dbReference type="VEuPathDB" id="FungiDB:VP01_1693g2"/>
<evidence type="ECO:0000313" key="2">
    <source>
        <dbReference type="Proteomes" id="UP000037035"/>
    </source>
</evidence>
<sequence length="129" mass="14857">MAALGINLFQCNHESLTATRDNHESKSAHSTNGLMLQLAWNREESVKPDLNFIEDSFNLHMENLYMKHPQNMNYKKDLPIYIDQENPNRYFSLTCGVIHTWAQALVSTSLINRAANFFANSKFFELGCQ</sequence>
<dbReference type="AlphaFoldDB" id="A0A0L6VFW1"/>
<name>A0A0L6VFW1_9BASI</name>
<organism evidence="1 2">
    <name type="scientific">Puccinia sorghi</name>
    <dbReference type="NCBI Taxonomy" id="27349"/>
    <lineage>
        <taxon>Eukaryota</taxon>
        <taxon>Fungi</taxon>
        <taxon>Dikarya</taxon>
        <taxon>Basidiomycota</taxon>
        <taxon>Pucciniomycotina</taxon>
        <taxon>Pucciniomycetes</taxon>
        <taxon>Pucciniales</taxon>
        <taxon>Pucciniaceae</taxon>
        <taxon>Puccinia</taxon>
    </lineage>
</organism>
<dbReference type="EMBL" id="LAVV01006496">
    <property type="protein sequence ID" value="KNZ59624.1"/>
    <property type="molecule type" value="Genomic_DNA"/>
</dbReference>
<evidence type="ECO:0000313" key="1">
    <source>
        <dbReference type="EMBL" id="KNZ59624.1"/>
    </source>
</evidence>
<accession>A0A0L6VFW1</accession>
<dbReference type="Proteomes" id="UP000037035">
    <property type="component" value="Unassembled WGS sequence"/>
</dbReference>
<keyword evidence="2" id="KW-1185">Reference proteome</keyword>